<name>A0A9P0XBQ8_PIEBR</name>
<dbReference type="InterPro" id="IPR011048">
    <property type="entry name" value="Haem_d1_sf"/>
</dbReference>
<proteinExistence type="predicted"/>
<protein>
    <submittedName>
        <fullName evidence="1">Uncharacterized protein</fullName>
    </submittedName>
</protein>
<dbReference type="AlphaFoldDB" id="A0A9P0XBQ8"/>
<dbReference type="SUPFAM" id="SSF51004">
    <property type="entry name" value="C-terminal (heme d1) domain of cytochrome cd1-nitrite reductase"/>
    <property type="match status" value="1"/>
</dbReference>
<keyword evidence="2" id="KW-1185">Reference proteome</keyword>
<comment type="caution">
    <text evidence="1">The sequence shown here is derived from an EMBL/GenBank/DDBJ whole genome shotgun (WGS) entry which is preliminary data.</text>
</comment>
<dbReference type="PANTHER" id="PTHR47822:SF2">
    <property type="entry name" value="F-BOX AND WD-40 DOMAIN PROTEIN 7"/>
    <property type="match status" value="1"/>
</dbReference>
<sequence>MRLEDSKKEIEVLKKELLARSDNGAEGLTEVLNLFVKDLKSEIMHLIEALLKKNLASIENRLLPEQLKSKLYQTVADQSLDLKTPPEGTTRPGCWASVVSRKKGKRIVQHEAVPPKEEALLTVPRSAAVLVTLEKEAEENGVTYAEVWDTRCPVGCVATFEGVDVCSDSIDINRDQCVAGSWLPTEALTVWDLVARKRLNIIRIQNRRPNVDGEFLYACRFWRSPEYNRKGKYAIIGGSGTNCVEVINLHNRFITCSYPASGTVLAITSHKERIAFGGTAPVLSIVSFHDPKHEKYGEEEPEYEFTKGERYFSDSSSEISPNQETITKLAKASSISAPAVAVKSSVSQKLK</sequence>
<organism evidence="1 2">
    <name type="scientific">Pieris brassicae</name>
    <name type="common">White butterfly</name>
    <name type="synonym">Large white butterfly</name>
    <dbReference type="NCBI Taxonomy" id="7116"/>
    <lineage>
        <taxon>Eukaryota</taxon>
        <taxon>Metazoa</taxon>
        <taxon>Ecdysozoa</taxon>
        <taxon>Arthropoda</taxon>
        <taxon>Hexapoda</taxon>
        <taxon>Insecta</taxon>
        <taxon>Pterygota</taxon>
        <taxon>Neoptera</taxon>
        <taxon>Endopterygota</taxon>
        <taxon>Lepidoptera</taxon>
        <taxon>Glossata</taxon>
        <taxon>Ditrysia</taxon>
        <taxon>Papilionoidea</taxon>
        <taxon>Pieridae</taxon>
        <taxon>Pierinae</taxon>
        <taxon>Pieris</taxon>
    </lineage>
</organism>
<reference evidence="1" key="1">
    <citation type="submission" date="2022-05" db="EMBL/GenBank/DDBJ databases">
        <authorList>
            <person name="Okamura Y."/>
        </authorList>
    </citation>
    <scope>NUCLEOTIDE SEQUENCE</scope>
</reference>
<dbReference type="EMBL" id="CALOZG010000027">
    <property type="protein sequence ID" value="CAH4032205.1"/>
    <property type="molecule type" value="Genomic_DNA"/>
</dbReference>
<gene>
    <name evidence="1" type="ORF">PIBRA_LOCUS8623</name>
</gene>
<evidence type="ECO:0000313" key="1">
    <source>
        <dbReference type="EMBL" id="CAH4032205.1"/>
    </source>
</evidence>
<dbReference type="PANTHER" id="PTHR47822">
    <property type="entry name" value="CARBOHYDRATE BINDING DOMAIN CONTAINING PROTEIN"/>
    <property type="match status" value="1"/>
</dbReference>
<evidence type="ECO:0000313" key="2">
    <source>
        <dbReference type="Proteomes" id="UP001152562"/>
    </source>
</evidence>
<dbReference type="Proteomes" id="UP001152562">
    <property type="component" value="Unassembled WGS sequence"/>
</dbReference>
<accession>A0A9P0XBQ8</accession>